<gene>
    <name evidence="4" type="ORF">BN1095_790056</name>
    <name evidence="3" type="ORF">BN1096_560141</name>
    <name evidence="2" type="ORF">BN1097_540145</name>
</gene>
<dbReference type="EMBL" id="LK932392">
    <property type="protein sequence ID" value="CDS86002.1"/>
    <property type="molecule type" value="Genomic_DNA"/>
</dbReference>
<sequence length="74" mass="8540">MDVNQRIKYTRENMNSSQKELLEKTNINTSVMNRIESGERPIRDDGLIIFAKIFGLYTDYILGLSDTEKLNIGN</sequence>
<name>A0A069B278_CLODI</name>
<dbReference type="PROSITE" id="PS50943">
    <property type="entry name" value="HTH_CROC1"/>
    <property type="match status" value="1"/>
</dbReference>
<proteinExistence type="predicted"/>
<dbReference type="InterPro" id="IPR010982">
    <property type="entry name" value="Lambda_DNA-bd_dom_sf"/>
</dbReference>
<dbReference type="SMART" id="SM00530">
    <property type="entry name" value="HTH_XRE"/>
    <property type="match status" value="1"/>
</dbReference>
<dbReference type="Gene3D" id="1.10.260.40">
    <property type="entry name" value="lambda repressor-like DNA-binding domains"/>
    <property type="match status" value="1"/>
</dbReference>
<keyword evidence="2" id="KW-0238">DNA-binding</keyword>
<dbReference type="EMBL" id="LK932509">
    <property type="protein sequence ID" value="CDS86444.1"/>
    <property type="molecule type" value="Genomic_DNA"/>
</dbReference>
<evidence type="ECO:0000313" key="4">
    <source>
        <dbReference type="EMBL" id="CDT79811.1"/>
    </source>
</evidence>
<reference evidence="4" key="1">
    <citation type="submission" date="2014-07" db="EMBL/GenBank/DDBJ databases">
        <authorList>
            <person name="Monot Marc"/>
        </authorList>
    </citation>
    <scope>NUCLEOTIDE SEQUENCE</scope>
    <source>
        <strain evidence="4">7032989</strain>
        <strain evidence="2">7032994</strain>
    </source>
</reference>
<evidence type="ECO:0000313" key="2">
    <source>
        <dbReference type="EMBL" id="CDS86002.1"/>
    </source>
</evidence>
<protein>
    <submittedName>
        <fullName evidence="2">DNA-binding helix-turn-helix protein</fullName>
    </submittedName>
    <submittedName>
        <fullName evidence="4">XRE family transcriptional regulator (Modular protein)</fullName>
    </submittedName>
</protein>
<dbReference type="SUPFAM" id="SSF47413">
    <property type="entry name" value="lambda repressor-like DNA-binding domains"/>
    <property type="match status" value="1"/>
</dbReference>
<dbReference type="AlphaFoldDB" id="A0A069B278"/>
<dbReference type="EMBL" id="LK933504">
    <property type="protein sequence ID" value="CDT79811.1"/>
    <property type="molecule type" value="Genomic_DNA"/>
</dbReference>
<evidence type="ECO:0000313" key="3">
    <source>
        <dbReference type="EMBL" id="CDS86444.1"/>
    </source>
</evidence>
<accession>A0A069B278</accession>
<dbReference type="InterPro" id="IPR001387">
    <property type="entry name" value="Cro/C1-type_HTH"/>
</dbReference>
<evidence type="ECO:0000259" key="1">
    <source>
        <dbReference type="PROSITE" id="PS50943"/>
    </source>
</evidence>
<dbReference type="RefSeq" id="WP_021366542.1">
    <property type="nucleotide sequence ID" value="NZ_BBYB01000172.1"/>
</dbReference>
<dbReference type="Pfam" id="PF01381">
    <property type="entry name" value="HTH_3"/>
    <property type="match status" value="1"/>
</dbReference>
<organism evidence="4">
    <name type="scientific">Clostridioides difficile</name>
    <name type="common">Peptoclostridium difficile</name>
    <dbReference type="NCBI Taxonomy" id="1496"/>
    <lineage>
        <taxon>Bacteria</taxon>
        <taxon>Bacillati</taxon>
        <taxon>Bacillota</taxon>
        <taxon>Clostridia</taxon>
        <taxon>Peptostreptococcales</taxon>
        <taxon>Peptostreptococcaceae</taxon>
        <taxon>Clostridioides</taxon>
    </lineage>
</organism>
<dbReference type="GO" id="GO:0003677">
    <property type="term" value="F:DNA binding"/>
    <property type="evidence" value="ECO:0007669"/>
    <property type="project" value="UniProtKB-KW"/>
</dbReference>
<dbReference type="CDD" id="cd00093">
    <property type="entry name" value="HTH_XRE"/>
    <property type="match status" value="1"/>
</dbReference>
<feature type="domain" description="HTH cro/C1-type" evidence="1">
    <location>
        <begin position="7"/>
        <end position="61"/>
    </location>
</feature>